<dbReference type="Gene3D" id="3.30.465.10">
    <property type="match status" value="1"/>
</dbReference>
<dbReference type="GO" id="GO:0071949">
    <property type="term" value="F:FAD binding"/>
    <property type="evidence" value="ECO:0007669"/>
    <property type="project" value="InterPro"/>
</dbReference>
<dbReference type="Pfam" id="PF01565">
    <property type="entry name" value="FAD_binding_4"/>
    <property type="match status" value="1"/>
</dbReference>
<keyword evidence="6" id="KW-1185">Reference proteome</keyword>
<dbReference type="STRING" id="765257.A0A0C9YCQ9"/>
<name>A0A0C9YCQ9_9AGAM</name>
<dbReference type="SUPFAM" id="SSF56176">
    <property type="entry name" value="FAD-binding/transporter-associated domain-like"/>
    <property type="match status" value="1"/>
</dbReference>
<sequence>MPPAMLSIFVVLVLVVGSLAGTSPNNTRCLCTYGEPCWPTADQFAELESQVSQPLIYPVPTASACYPVNDPSGNCTEVVQDWTNGNWRSSMPGSMEAPNFETFMFKNGTIGACYLNTSLGVPCEQGSVPVIGVDARTPQVIQAAISFALQQVLKLVVKNTGHDFLGRSTARGAFVIWTHNMKSITFDAQFTPRGAPANETYQAVIVGAGVQWYEAYDTVNQNGRMMVGGASLGGSVGAGGGWLQGGGHSALSPTYGLGTLKCEPVPILTLILW</sequence>
<dbReference type="PANTHER" id="PTHR13878">
    <property type="entry name" value="GULONOLACTONE OXIDASE"/>
    <property type="match status" value="1"/>
</dbReference>
<protein>
    <recommendedName>
        <fullName evidence="4">FAD-binding PCMH-type domain-containing protein</fullName>
    </recommendedName>
</protein>
<dbReference type="InterPro" id="IPR050432">
    <property type="entry name" value="FAD-linked_Oxidoreductases_BP"/>
</dbReference>
<dbReference type="PANTHER" id="PTHR13878:SF91">
    <property type="entry name" value="FAD BINDING DOMAIN PROTEIN (AFU_ORTHOLOGUE AFUA_6G12070)-RELATED"/>
    <property type="match status" value="1"/>
</dbReference>
<evidence type="ECO:0000313" key="5">
    <source>
        <dbReference type="EMBL" id="KIK22580.1"/>
    </source>
</evidence>
<keyword evidence="2" id="KW-0560">Oxidoreductase</keyword>
<evidence type="ECO:0000259" key="4">
    <source>
        <dbReference type="PROSITE" id="PS51387"/>
    </source>
</evidence>
<feature type="chain" id="PRO_5002217436" description="FAD-binding PCMH-type domain-containing protein" evidence="3">
    <location>
        <begin position="21"/>
        <end position="273"/>
    </location>
</feature>
<proteinExistence type="inferred from homology"/>
<dbReference type="EMBL" id="KN833738">
    <property type="protein sequence ID" value="KIK22580.1"/>
    <property type="molecule type" value="Genomic_DNA"/>
</dbReference>
<gene>
    <name evidence="5" type="ORF">PISMIDRAFT_499320</name>
</gene>
<organism evidence="5 6">
    <name type="scientific">Pisolithus microcarpus 441</name>
    <dbReference type="NCBI Taxonomy" id="765257"/>
    <lineage>
        <taxon>Eukaryota</taxon>
        <taxon>Fungi</taxon>
        <taxon>Dikarya</taxon>
        <taxon>Basidiomycota</taxon>
        <taxon>Agaricomycotina</taxon>
        <taxon>Agaricomycetes</taxon>
        <taxon>Agaricomycetidae</taxon>
        <taxon>Boletales</taxon>
        <taxon>Sclerodermatineae</taxon>
        <taxon>Pisolithaceae</taxon>
        <taxon>Pisolithus</taxon>
    </lineage>
</organism>
<dbReference type="GO" id="GO:0016491">
    <property type="term" value="F:oxidoreductase activity"/>
    <property type="evidence" value="ECO:0007669"/>
    <property type="project" value="UniProtKB-KW"/>
</dbReference>
<dbReference type="InterPro" id="IPR036318">
    <property type="entry name" value="FAD-bd_PCMH-like_sf"/>
</dbReference>
<feature type="domain" description="FAD-binding PCMH-type" evidence="4">
    <location>
        <begin position="125"/>
        <end position="273"/>
    </location>
</feature>
<dbReference type="PROSITE" id="PS51387">
    <property type="entry name" value="FAD_PCMH"/>
    <property type="match status" value="1"/>
</dbReference>
<reference evidence="6" key="2">
    <citation type="submission" date="2015-01" db="EMBL/GenBank/DDBJ databases">
        <title>Evolutionary Origins and Diversification of the Mycorrhizal Mutualists.</title>
        <authorList>
            <consortium name="DOE Joint Genome Institute"/>
            <consortium name="Mycorrhizal Genomics Consortium"/>
            <person name="Kohler A."/>
            <person name="Kuo A."/>
            <person name="Nagy L.G."/>
            <person name="Floudas D."/>
            <person name="Copeland A."/>
            <person name="Barry K.W."/>
            <person name="Cichocki N."/>
            <person name="Veneault-Fourrey C."/>
            <person name="LaButti K."/>
            <person name="Lindquist E.A."/>
            <person name="Lipzen A."/>
            <person name="Lundell T."/>
            <person name="Morin E."/>
            <person name="Murat C."/>
            <person name="Riley R."/>
            <person name="Ohm R."/>
            <person name="Sun H."/>
            <person name="Tunlid A."/>
            <person name="Henrissat B."/>
            <person name="Grigoriev I.V."/>
            <person name="Hibbett D.S."/>
            <person name="Martin F."/>
        </authorList>
    </citation>
    <scope>NUCLEOTIDE SEQUENCE [LARGE SCALE GENOMIC DNA]</scope>
    <source>
        <strain evidence="6">441</strain>
    </source>
</reference>
<dbReference type="Proteomes" id="UP000054018">
    <property type="component" value="Unassembled WGS sequence"/>
</dbReference>
<dbReference type="InterPro" id="IPR006094">
    <property type="entry name" value="Oxid_FAD_bind_N"/>
</dbReference>
<evidence type="ECO:0000256" key="2">
    <source>
        <dbReference type="ARBA" id="ARBA00023002"/>
    </source>
</evidence>
<dbReference type="AlphaFoldDB" id="A0A0C9YCQ9"/>
<dbReference type="OrthoDB" id="2657467at2759"/>
<comment type="similarity">
    <text evidence="1">Belongs to the oxygen-dependent FAD-linked oxidoreductase family.</text>
</comment>
<evidence type="ECO:0000256" key="3">
    <source>
        <dbReference type="SAM" id="SignalP"/>
    </source>
</evidence>
<evidence type="ECO:0000256" key="1">
    <source>
        <dbReference type="ARBA" id="ARBA00005466"/>
    </source>
</evidence>
<keyword evidence="3" id="KW-0732">Signal</keyword>
<reference evidence="5 6" key="1">
    <citation type="submission" date="2014-04" db="EMBL/GenBank/DDBJ databases">
        <authorList>
            <consortium name="DOE Joint Genome Institute"/>
            <person name="Kuo A."/>
            <person name="Kohler A."/>
            <person name="Costa M.D."/>
            <person name="Nagy L.G."/>
            <person name="Floudas D."/>
            <person name="Copeland A."/>
            <person name="Barry K.W."/>
            <person name="Cichocki N."/>
            <person name="Veneault-Fourrey C."/>
            <person name="LaButti K."/>
            <person name="Lindquist E.A."/>
            <person name="Lipzen A."/>
            <person name="Lundell T."/>
            <person name="Morin E."/>
            <person name="Murat C."/>
            <person name="Sun H."/>
            <person name="Tunlid A."/>
            <person name="Henrissat B."/>
            <person name="Grigoriev I.V."/>
            <person name="Hibbett D.S."/>
            <person name="Martin F."/>
            <person name="Nordberg H.P."/>
            <person name="Cantor M.N."/>
            <person name="Hua S.X."/>
        </authorList>
    </citation>
    <scope>NUCLEOTIDE SEQUENCE [LARGE SCALE GENOMIC DNA]</scope>
    <source>
        <strain evidence="5 6">441</strain>
    </source>
</reference>
<accession>A0A0C9YCQ9</accession>
<feature type="signal peptide" evidence="3">
    <location>
        <begin position="1"/>
        <end position="20"/>
    </location>
</feature>
<evidence type="ECO:0000313" key="6">
    <source>
        <dbReference type="Proteomes" id="UP000054018"/>
    </source>
</evidence>
<dbReference type="InterPro" id="IPR016166">
    <property type="entry name" value="FAD-bd_PCMH"/>
</dbReference>
<dbReference type="HOGENOM" id="CLU_066494_1_0_1"/>
<dbReference type="InterPro" id="IPR016169">
    <property type="entry name" value="FAD-bd_PCMH_sub2"/>
</dbReference>